<evidence type="ECO:0000259" key="5">
    <source>
        <dbReference type="PROSITE" id="PS52035"/>
    </source>
</evidence>
<evidence type="ECO:0000313" key="7">
    <source>
        <dbReference type="Proteomes" id="UP001626550"/>
    </source>
</evidence>
<sequence>MQPLMCSVAESEIEGKAVWKRAGSNIKYYRNNFFIKTQRKALFSATFTIQFPCSNDTCYIAYHYPYSYSRLLVDISKWQQQADKRPDVFFSVQTLTKTLLGNSVPILTVTSASSDNQDRQYAVLSARVHPGESNSSWVMKGLINRLLDSSTESELLRQKFIFKIVPMINPDGVIVGNHRTSLSAKDLNRQWINPDENAHPEIHSFKNIFYVLQKVGITPYIFIDFHGHSCQKDLFLYGCLPSKSWMAPYDYDNPSAYSSKSNFPSAGSLDNLWKPSTHEGLMADFSNIFKSDTAHKDVWENRICLQLSQILSASLPAFSEAACSYAVQKTKESTARVVVWRQFGVLRSYTMESSYCGVLKNCYDDLSDEGHQISTKLLETAGARVLDAFLVLLQRRGEKNDYSSFDSSQREENYESDRDSMLS</sequence>
<dbReference type="GO" id="GO:0004180">
    <property type="term" value="F:carboxypeptidase activity"/>
    <property type="evidence" value="ECO:0007669"/>
    <property type="project" value="UniProtKB-KW"/>
</dbReference>
<feature type="domain" description="Peptidase M14" evidence="5">
    <location>
        <begin position="64"/>
        <end position="393"/>
    </location>
</feature>
<dbReference type="Pfam" id="PF00246">
    <property type="entry name" value="Peptidase_M14"/>
    <property type="match status" value="1"/>
</dbReference>
<evidence type="ECO:0000256" key="4">
    <source>
        <dbReference type="SAM" id="MobiDB-lite"/>
    </source>
</evidence>
<keyword evidence="6" id="KW-0121">Carboxypeptidase</keyword>
<protein>
    <submittedName>
        <fullName evidence="6">Cytosolic carboxypeptidase 4</fullName>
    </submittedName>
</protein>
<dbReference type="Gene3D" id="3.40.630.10">
    <property type="entry name" value="Zn peptidases"/>
    <property type="match status" value="1"/>
</dbReference>
<dbReference type="AlphaFoldDB" id="A0ABD2PV71"/>
<comment type="cofactor">
    <cofactor evidence="1">
        <name>Zn(2+)</name>
        <dbReference type="ChEBI" id="CHEBI:29105"/>
    </cofactor>
</comment>
<name>A0ABD2PV71_9PLAT</name>
<feature type="compositionally biased region" description="Basic and acidic residues" evidence="4">
    <location>
        <begin position="408"/>
        <end position="423"/>
    </location>
</feature>
<dbReference type="PANTHER" id="PTHR12756">
    <property type="entry name" value="CYTOSOLIC CARBOXYPEPTIDASE"/>
    <property type="match status" value="1"/>
</dbReference>
<comment type="similarity">
    <text evidence="2 3">Belongs to the peptidase M14 family.</text>
</comment>
<feature type="active site" description="Proton donor/acceptor" evidence="3">
    <location>
        <position position="352"/>
    </location>
</feature>
<evidence type="ECO:0000256" key="3">
    <source>
        <dbReference type="PROSITE-ProRule" id="PRU01379"/>
    </source>
</evidence>
<organism evidence="6 7">
    <name type="scientific">Cichlidogyrus casuarinus</name>
    <dbReference type="NCBI Taxonomy" id="1844966"/>
    <lineage>
        <taxon>Eukaryota</taxon>
        <taxon>Metazoa</taxon>
        <taxon>Spiralia</taxon>
        <taxon>Lophotrochozoa</taxon>
        <taxon>Platyhelminthes</taxon>
        <taxon>Monogenea</taxon>
        <taxon>Monopisthocotylea</taxon>
        <taxon>Dactylogyridea</taxon>
        <taxon>Ancyrocephalidae</taxon>
        <taxon>Cichlidogyrus</taxon>
    </lineage>
</organism>
<keyword evidence="6" id="KW-0378">Hydrolase</keyword>
<keyword evidence="7" id="KW-1185">Reference proteome</keyword>
<dbReference type="SUPFAM" id="SSF53187">
    <property type="entry name" value="Zn-dependent exopeptidases"/>
    <property type="match status" value="1"/>
</dbReference>
<accession>A0ABD2PV71</accession>
<dbReference type="PANTHER" id="PTHR12756:SF11">
    <property type="entry name" value="CYTOSOLIC CARBOXYPEPTIDASE 1"/>
    <property type="match status" value="1"/>
</dbReference>
<dbReference type="InterPro" id="IPR050821">
    <property type="entry name" value="Cytosolic_carboxypeptidase"/>
</dbReference>
<feature type="region of interest" description="Disordered" evidence="4">
    <location>
        <begin position="401"/>
        <end position="423"/>
    </location>
</feature>
<evidence type="ECO:0000256" key="1">
    <source>
        <dbReference type="ARBA" id="ARBA00001947"/>
    </source>
</evidence>
<comment type="caution">
    <text evidence="6">The sequence shown here is derived from an EMBL/GenBank/DDBJ whole genome shotgun (WGS) entry which is preliminary data.</text>
</comment>
<dbReference type="Gene3D" id="2.60.40.3120">
    <property type="match status" value="1"/>
</dbReference>
<gene>
    <name evidence="6" type="primary">AGBL1</name>
    <name evidence="6" type="ORF">Ciccas_011078</name>
</gene>
<evidence type="ECO:0000313" key="6">
    <source>
        <dbReference type="EMBL" id="KAL3310361.1"/>
    </source>
</evidence>
<dbReference type="InterPro" id="IPR000834">
    <property type="entry name" value="Peptidase_M14"/>
</dbReference>
<reference evidence="6 7" key="1">
    <citation type="submission" date="2024-11" db="EMBL/GenBank/DDBJ databases">
        <title>Adaptive evolution of stress response genes in parasites aligns with host niche diversity.</title>
        <authorList>
            <person name="Hahn C."/>
            <person name="Resl P."/>
        </authorList>
    </citation>
    <scope>NUCLEOTIDE SEQUENCE [LARGE SCALE GENOMIC DNA]</scope>
    <source>
        <strain evidence="6">EGGRZ-B1_66</strain>
        <tissue evidence="6">Body</tissue>
    </source>
</reference>
<proteinExistence type="inferred from homology"/>
<dbReference type="PROSITE" id="PS52035">
    <property type="entry name" value="PEPTIDASE_M14"/>
    <property type="match status" value="1"/>
</dbReference>
<dbReference type="EMBL" id="JBJKFK010003024">
    <property type="protein sequence ID" value="KAL3310361.1"/>
    <property type="molecule type" value="Genomic_DNA"/>
</dbReference>
<dbReference type="Proteomes" id="UP001626550">
    <property type="component" value="Unassembled WGS sequence"/>
</dbReference>
<keyword evidence="6" id="KW-0645">Protease</keyword>
<evidence type="ECO:0000256" key="2">
    <source>
        <dbReference type="ARBA" id="ARBA00005988"/>
    </source>
</evidence>